<comment type="caution">
    <text evidence="1">The sequence shown here is derived from an EMBL/GenBank/DDBJ whole genome shotgun (WGS) entry which is preliminary data.</text>
</comment>
<organism evidence="1 2">
    <name type="scientific">Brucella rhizosphaerae</name>
    <dbReference type="NCBI Taxonomy" id="571254"/>
    <lineage>
        <taxon>Bacteria</taxon>
        <taxon>Pseudomonadati</taxon>
        <taxon>Pseudomonadota</taxon>
        <taxon>Alphaproteobacteria</taxon>
        <taxon>Hyphomicrobiales</taxon>
        <taxon>Brucellaceae</taxon>
        <taxon>Brucella/Ochrobactrum group</taxon>
        <taxon>Brucella</taxon>
    </lineage>
</organism>
<reference evidence="1 2" key="1">
    <citation type="submission" date="2017-07" db="EMBL/GenBank/DDBJ databases">
        <title>Phylogenetic study on the rhizospheric bacterium Ochrobactrum sp. A44.</title>
        <authorList>
            <person name="Krzyzanowska D.M."/>
            <person name="Ossowicki A."/>
            <person name="Rajewska M."/>
            <person name="Maciag T."/>
            <person name="Kaczynski Z."/>
            <person name="Czerwicka M."/>
            <person name="Jafra S."/>
        </authorList>
    </citation>
    <scope>NUCLEOTIDE SEQUENCE [LARGE SCALE GENOMIC DNA]</scope>
    <source>
        <strain evidence="1 2">PR17</strain>
    </source>
</reference>
<accession>A0A256FU85</accession>
<keyword evidence="2" id="KW-1185">Reference proteome</keyword>
<dbReference type="OrthoDB" id="8656789at2"/>
<evidence type="ECO:0000313" key="2">
    <source>
        <dbReference type="Proteomes" id="UP000216345"/>
    </source>
</evidence>
<dbReference type="Proteomes" id="UP000216345">
    <property type="component" value="Unassembled WGS sequence"/>
</dbReference>
<proteinExistence type="predicted"/>
<name>A0A256FU85_9HYPH</name>
<evidence type="ECO:0008006" key="3">
    <source>
        <dbReference type="Google" id="ProtNLM"/>
    </source>
</evidence>
<dbReference type="EMBL" id="NNRK01000015">
    <property type="protein sequence ID" value="OYR18310.1"/>
    <property type="molecule type" value="Genomic_DNA"/>
</dbReference>
<dbReference type="AlphaFoldDB" id="A0A256FU85"/>
<dbReference type="RefSeq" id="WP_094573782.1">
    <property type="nucleotide sequence ID" value="NZ_JBHEEL010000026.1"/>
</dbReference>
<sequence>MKSWITIPIFLSVFVAGCSPNKIIANLPSPSGQYHVEVRKCPQSGSLTRTEKTQVSVLKTGTTEKCQSAINALVQFDGPAPADQLQIKWVSDTELKAWHPSFNAKYGPSTATYKHDAPIKVIFSPEN</sequence>
<dbReference type="PROSITE" id="PS51257">
    <property type="entry name" value="PROKAR_LIPOPROTEIN"/>
    <property type="match status" value="1"/>
</dbReference>
<protein>
    <recommendedName>
        <fullName evidence="3">Lipoprotein</fullName>
    </recommendedName>
</protein>
<gene>
    <name evidence="1" type="ORF">CEV32_3378</name>
</gene>
<evidence type="ECO:0000313" key="1">
    <source>
        <dbReference type="EMBL" id="OYR18310.1"/>
    </source>
</evidence>